<keyword evidence="12" id="KW-1185">Reference proteome</keyword>
<evidence type="ECO:0000256" key="1">
    <source>
        <dbReference type="ARBA" id="ARBA00004651"/>
    </source>
</evidence>
<comment type="subcellular location">
    <subcellularLocation>
        <location evidence="1 10">Cell membrane</location>
        <topology evidence="1 10">Multi-pass membrane protein</topology>
    </subcellularLocation>
</comment>
<reference evidence="11 13" key="1">
    <citation type="journal article" date="2013" name="Insect Mol. Biol.">
        <title>Odorant receptors of a primitive hymenopteran pest, the wheat stem sawfly.</title>
        <authorList>
            <person name="Gress J.C."/>
            <person name="Robertson H.M."/>
            <person name="Weaver D.K."/>
            <person name="Dlakic M."/>
            <person name="Wanner K.W."/>
        </authorList>
    </citation>
    <scope>NUCLEOTIDE SEQUENCE</scope>
    <source>
        <tissue evidence="11">Antennae</tissue>
    </source>
</reference>
<evidence type="ECO:0000256" key="4">
    <source>
        <dbReference type="ARBA" id="ARBA00022692"/>
    </source>
</evidence>
<name>S5TD71_CEPCN</name>
<comment type="similarity">
    <text evidence="10">Belongs to the insect chemoreceptor superfamily. Heteromeric odorant receptor channel (TC 1.A.69) family.</text>
</comment>
<feature type="transmembrane region" description="Helical" evidence="10">
    <location>
        <begin position="251"/>
        <end position="272"/>
    </location>
</feature>
<reference evidence="13" key="2">
    <citation type="submission" date="2025-04" db="UniProtKB">
        <authorList>
            <consortium name="RefSeq"/>
        </authorList>
    </citation>
    <scope>IDENTIFICATION</scope>
</reference>
<evidence type="ECO:0000313" key="13">
    <source>
        <dbReference type="RefSeq" id="NP_001310776.1"/>
    </source>
</evidence>
<evidence type="ECO:0000256" key="7">
    <source>
        <dbReference type="ARBA" id="ARBA00023136"/>
    </source>
</evidence>
<dbReference type="KEGG" id="ccin:107268969"/>
<evidence type="ECO:0000256" key="2">
    <source>
        <dbReference type="ARBA" id="ARBA00022475"/>
    </source>
</evidence>
<evidence type="ECO:0000256" key="9">
    <source>
        <dbReference type="ARBA" id="ARBA00023224"/>
    </source>
</evidence>
<sequence length="382" mass="44118">MFLLKYPMQYTSFCLKIICCWPISKNASNLRKNFDFLHFLFVISGFILISIQALVYAIIQANNPQEIIETLSTQVIYLHAAGKVGIMRLHRHKFSRLLHGVERVQTTASGELLRYHKEYTRVGYVAYWIYTISVFIITLDYIVQPLWKKSQFLPTGAWYPFDYKKSTFFYTLAYFQQIICITFSGCASTTEITFGVFIFFACARLKVLQRKFQQLSDNSNGNEKILRRRICNYVQQHCDILRYINDVNETYTFIILVLFLSILLTVCCTSFLIINVTEHSLDSIFINSLLMVASAVQLLFYYLPGHILIEEAKTIAESVYYSGWESLSINCRKLLLQIMVYSASPINLRNGKMGLLILENYTTFLTTAASYLTSLRSIVGTV</sequence>
<keyword evidence="8 10" id="KW-0675">Receptor</keyword>
<keyword evidence="3 10" id="KW-0716">Sensory transduction</keyword>
<dbReference type="AlphaFoldDB" id="S5TD71"/>
<dbReference type="Pfam" id="PF02949">
    <property type="entry name" value="7tm_6"/>
    <property type="match status" value="1"/>
</dbReference>
<evidence type="ECO:0000256" key="5">
    <source>
        <dbReference type="ARBA" id="ARBA00022725"/>
    </source>
</evidence>
<dbReference type="GeneID" id="107268969"/>
<evidence type="ECO:0000256" key="6">
    <source>
        <dbReference type="ARBA" id="ARBA00022989"/>
    </source>
</evidence>
<evidence type="ECO:0000256" key="3">
    <source>
        <dbReference type="ARBA" id="ARBA00022606"/>
    </source>
</evidence>
<dbReference type="GO" id="GO:0005886">
    <property type="term" value="C:plasma membrane"/>
    <property type="evidence" value="ECO:0007669"/>
    <property type="project" value="UniProtKB-SubCell"/>
</dbReference>
<gene>
    <name evidence="13" type="primary">LOC107268969</name>
</gene>
<proteinExistence type="evidence at transcript level"/>
<dbReference type="InterPro" id="IPR004117">
    <property type="entry name" value="7tm6_olfct_rcpt"/>
</dbReference>
<protein>
    <recommendedName>
        <fullName evidence="10">Odorant receptor</fullName>
    </recommendedName>
</protein>
<dbReference type="Proteomes" id="UP000694920">
    <property type="component" value="Unplaced"/>
</dbReference>
<dbReference type="OrthoDB" id="7677057at2759"/>
<keyword evidence="2" id="KW-1003">Cell membrane</keyword>
<feature type="transmembrane region" description="Helical" evidence="10">
    <location>
        <begin position="174"/>
        <end position="203"/>
    </location>
</feature>
<evidence type="ECO:0000256" key="8">
    <source>
        <dbReference type="ARBA" id="ARBA00023170"/>
    </source>
</evidence>
<dbReference type="GO" id="GO:0007165">
    <property type="term" value="P:signal transduction"/>
    <property type="evidence" value="ECO:0007669"/>
    <property type="project" value="UniProtKB-KW"/>
</dbReference>
<keyword evidence="9 10" id="KW-0807">Transducer</keyword>
<evidence type="ECO:0000313" key="12">
    <source>
        <dbReference type="Proteomes" id="UP000694920"/>
    </source>
</evidence>
<keyword evidence="4 10" id="KW-0812">Transmembrane</keyword>
<feature type="transmembrane region" description="Helical" evidence="10">
    <location>
        <begin position="284"/>
        <end position="303"/>
    </location>
</feature>
<dbReference type="EMBL" id="KC778500">
    <property type="protein sequence ID" value="AGS43047.1"/>
    <property type="molecule type" value="mRNA"/>
</dbReference>
<dbReference type="PANTHER" id="PTHR21137:SF3">
    <property type="entry name" value="ODORANT RECEPTOR 30A-RELATED"/>
    <property type="match status" value="1"/>
</dbReference>
<dbReference type="RefSeq" id="NP_001310776.1">
    <property type="nucleotide sequence ID" value="NM_001323847.1"/>
</dbReference>
<dbReference type="GO" id="GO:0005549">
    <property type="term" value="F:odorant binding"/>
    <property type="evidence" value="ECO:0007669"/>
    <property type="project" value="InterPro"/>
</dbReference>
<organism evidence="11">
    <name type="scientific">Cephus cinctus</name>
    <name type="common">Wheat stem sawfly</name>
    <dbReference type="NCBI Taxonomy" id="211228"/>
    <lineage>
        <taxon>Eukaryota</taxon>
        <taxon>Metazoa</taxon>
        <taxon>Ecdysozoa</taxon>
        <taxon>Arthropoda</taxon>
        <taxon>Hexapoda</taxon>
        <taxon>Insecta</taxon>
        <taxon>Pterygota</taxon>
        <taxon>Neoptera</taxon>
        <taxon>Endopterygota</taxon>
        <taxon>Hymenoptera</taxon>
        <taxon>Cephoidea</taxon>
        <taxon>Cephidae</taxon>
        <taxon>Cephus</taxon>
    </lineage>
</organism>
<feature type="transmembrane region" description="Helical" evidence="10">
    <location>
        <begin position="36"/>
        <end position="59"/>
    </location>
</feature>
<evidence type="ECO:0000256" key="10">
    <source>
        <dbReference type="RuleBase" id="RU351113"/>
    </source>
</evidence>
<accession>S5TD71</accession>
<dbReference type="GO" id="GO:0004984">
    <property type="term" value="F:olfactory receptor activity"/>
    <property type="evidence" value="ECO:0007669"/>
    <property type="project" value="InterPro"/>
</dbReference>
<keyword evidence="5 10" id="KW-0552">Olfaction</keyword>
<keyword evidence="7 10" id="KW-0472">Membrane</keyword>
<keyword evidence="6 10" id="KW-1133">Transmembrane helix</keyword>
<evidence type="ECO:0000313" key="11">
    <source>
        <dbReference type="EMBL" id="AGS43047.1"/>
    </source>
</evidence>
<comment type="caution">
    <text evidence="10">Lacks conserved residue(s) required for the propagation of feature annotation.</text>
</comment>
<dbReference type="PANTHER" id="PTHR21137">
    <property type="entry name" value="ODORANT RECEPTOR"/>
    <property type="match status" value="1"/>
</dbReference>
<feature type="transmembrane region" description="Helical" evidence="10">
    <location>
        <begin position="124"/>
        <end position="143"/>
    </location>
</feature>